<dbReference type="InterPro" id="IPR012341">
    <property type="entry name" value="6hp_glycosidase-like_sf"/>
</dbReference>
<dbReference type="Proteomes" id="UP000481087">
    <property type="component" value="Unassembled WGS sequence"/>
</dbReference>
<accession>A0A6L8VBI0</accession>
<dbReference type="EMBL" id="WTUZ01000040">
    <property type="protein sequence ID" value="MZQ86996.1"/>
    <property type="molecule type" value="Genomic_DNA"/>
</dbReference>
<dbReference type="InterPro" id="IPR008928">
    <property type="entry name" value="6-hairpin_glycosidase_sf"/>
</dbReference>
<gene>
    <name evidence="1" type="ORF">GQF01_33285</name>
</gene>
<protein>
    <submittedName>
        <fullName evidence="1">Uncharacterized protein</fullName>
    </submittedName>
</protein>
<keyword evidence="2" id="KW-1185">Reference proteome</keyword>
<evidence type="ECO:0000313" key="1">
    <source>
        <dbReference type="EMBL" id="MZQ86996.1"/>
    </source>
</evidence>
<evidence type="ECO:0000313" key="2">
    <source>
        <dbReference type="Proteomes" id="UP000481087"/>
    </source>
</evidence>
<organism evidence="1 2">
    <name type="scientific">Paenibacillus silvestris</name>
    <dbReference type="NCBI Taxonomy" id="2606219"/>
    <lineage>
        <taxon>Bacteria</taxon>
        <taxon>Bacillati</taxon>
        <taxon>Bacillota</taxon>
        <taxon>Bacilli</taxon>
        <taxon>Bacillales</taxon>
        <taxon>Paenibacillaceae</taxon>
        <taxon>Paenibacillus</taxon>
    </lineage>
</organism>
<dbReference type="AlphaFoldDB" id="A0A6L8VBI0"/>
<dbReference type="SUPFAM" id="SSF48208">
    <property type="entry name" value="Six-hairpin glycosidases"/>
    <property type="match status" value="1"/>
</dbReference>
<reference evidence="1 2" key="1">
    <citation type="submission" date="2019-12" db="EMBL/GenBank/DDBJ databases">
        <title>Paenibacillus sp. nov. sp. isolated from soil.</title>
        <authorList>
            <person name="Kim J."/>
            <person name="Jeong S.E."/>
            <person name="Jung H.S."/>
            <person name="Jeon C.O."/>
        </authorList>
    </citation>
    <scope>NUCLEOTIDE SEQUENCE [LARGE SCALE GENOMIC DNA]</scope>
    <source>
        <strain evidence="1 2">5J-6</strain>
    </source>
</reference>
<sequence length="608" mass="67471">MSGKKVSVIVSYGVNQEGKLALSRKVVWPTLRTIPNDTHGSLMVDFELESMPTLWINGVRSVNERPITFQFNGLLHIRSLADNGVIIERTLFPSVSSRSVWEKIVLTNPSDQTVSIQINANLSRKSVKGVAGIYFIEVSHDAANEYLLGPLASCQLSVRISARHLQEQDQIMDVRQEEEQRIDFVRLMNQNLRLETPDGVLNQMFAFAKLRAAESIFETKSGPMHGPGGGRYYAAIWTNDQIEYAGPFFPYLGYAFGNEATHNALRLYTAFMGPDYQPIPSSIIAEGSDIWEGAGDRGDAAMYAYGAALFALASGDMDIAIELWPAIVWCLNYCEKQKNKDGVIASDSDELEGRFPSGSANLSTSCLAYAAYVYGSRLACELGEEAIAKQYVSSAQDLYEAIERYFGARVEGFDTYRYYDGNDLLRSWICSPLVMGIEVRKPGTIAALLSPRLWSEDGLVTQAGDTTFWDRSTLYALRGLFVVGATEEAISYLLSYSRRRLLGNHVPYAVEAYPEGNQRHLSAESALYGRVITEGIFGIQPKGLSSFICKPRLPEAWDHMALRSVHVCGRELDVIVNRQGGRIELIVSDKDGFIKFEGEMGTAFEVKG</sequence>
<name>A0A6L8VBI0_9BACL</name>
<dbReference type="GO" id="GO:0005975">
    <property type="term" value="P:carbohydrate metabolic process"/>
    <property type="evidence" value="ECO:0007669"/>
    <property type="project" value="InterPro"/>
</dbReference>
<comment type="caution">
    <text evidence="1">The sequence shown here is derived from an EMBL/GenBank/DDBJ whole genome shotgun (WGS) entry which is preliminary data.</text>
</comment>
<proteinExistence type="predicted"/>
<dbReference type="Gene3D" id="1.50.10.10">
    <property type="match status" value="1"/>
</dbReference>